<accession>A0A510HE75</accession>
<dbReference type="EMBL" id="AP019791">
    <property type="protein sequence ID" value="BBL78226.1"/>
    <property type="molecule type" value="Genomic_DNA"/>
</dbReference>
<dbReference type="Pfam" id="PF00571">
    <property type="entry name" value="CBS"/>
    <property type="match status" value="2"/>
</dbReference>
<dbReference type="InterPro" id="IPR000644">
    <property type="entry name" value="CBS_dom"/>
</dbReference>
<evidence type="ECO:0000313" key="4">
    <source>
        <dbReference type="EMBL" id="BBL78226.1"/>
    </source>
</evidence>
<dbReference type="CDD" id="cd04586">
    <property type="entry name" value="CBS_pair_BON_assoc"/>
    <property type="match status" value="1"/>
</dbReference>
<gene>
    <name evidence="4" type="ORF">RxyAA322_00800</name>
</gene>
<dbReference type="RefSeq" id="WP_143526394.1">
    <property type="nucleotide sequence ID" value="NZ_AP019791.1"/>
</dbReference>
<dbReference type="PROSITE" id="PS51371">
    <property type="entry name" value="CBS"/>
    <property type="match status" value="2"/>
</dbReference>
<dbReference type="InterPro" id="IPR051257">
    <property type="entry name" value="Diverse_CBS-Domain"/>
</dbReference>
<evidence type="ECO:0000259" key="3">
    <source>
        <dbReference type="PROSITE" id="PS51371"/>
    </source>
</evidence>
<dbReference type="PANTHER" id="PTHR43080">
    <property type="entry name" value="CBS DOMAIN-CONTAINING PROTEIN CBSX3, MITOCHONDRIAL"/>
    <property type="match status" value="1"/>
</dbReference>
<name>A0A510HE75_9ACTN</name>
<dbReference type="OrthoDB" id="9799454at2"/>
<keyword evidence="1 2" id="KW-0129">CBS domain</keyword>
<evidence type="ECO:0000256" key="2">
    <source>
        <dbReference type="PROSITE-ProRule" id="PRU00703"/>
    </source>
</evidence>
<dbReference type="AlphaFoldDB" id="A0A510HE75"/>
<protein>
    <submittedName>
        <fullName evidence="4">Membrane protein</fullName>
    </submittedName>
</protein>
<dbReference type="SUPFAM" id="SSF54631">
    <property type="entry name" value="CBS-domain pair"/>
    <property type="match status" value="1"/>
</dbReference>
<dbReference type="PANTHER" id="PTHR43080:SF2">
    <property type="entry name" value="CBS DOMAIN-CONTAINING PROTEIN"/>
    <property type="match status" value="1"/>
</dbReference>
<organism evidence="4 5">
    <name type="scientific">Rubrobacter xylanophilus</name>
    <dbReference type="NCBI Taxonomy" id="49319"/>
    <lineage>
        <taxon>Bacteria</taxon>
        <taxon>Bacillati</taxon>
        <taxon>Actinomycetota</taxon>
        <taxon>Rubrobacteria</taxon>
        <taxon>Rubrobacterales</taxon>
        <taxon>Rubrobacteraceae</taxon>
        <taxon>Rubrobacter</taxon>
    </lineage>
</organism>
<sequence length="160" mass="17866">MEQQDIRNLTVGDVMHEDWPALRPEDTVETAIKLFAREGISGAPVVREGRLVGIVTEGDLIFQDAEIKSPGFLDILGGIIPLGSWEEYREQTLKSAGVTVEEVMTRDVVTVAPDTPLPEASTIMARRRIKLLPVVEGERLLRGMISRMDILTLHVVRPRR</sequence>
<dbReference type="Gene3D" id="3.10.580.10">
    <property type="entry name" value="CBS-domain"/>
    <property type="match status" value="1"/>
</dbReference>
<evidence type="ECO:0000313" key="5">
    <source>
        <dbReference type="Proteomes" id="UP000318065"/>
    </source>
</evidence>
<dbReference type="InterPro" id="IPR046342">
    <property type="entry name" value="CBS_dom_sf"/>
</dbReference>
<reference evidence="4" key="1">
    <citation type="journal article" date="2019" name="Microbiol. Resour. Announc.">
        <title>Complete Genome Sequence of Rubrobacter xylanophilus Strain AA3-22, Isolated from Arima Onsen in Japan.</title>
        <authorList>
            <person name="Tomariguchi N."/>
            <person name="Miyazaki K."/>
        </authorList>
    </citation>
    <scope>NUCLEOTIDE SEQUENCE [LARGE SCALE GENOMIC DNA]</scope>
    <source>
        <strain evidence="4">AA3-22</strain>
    </source>
</reference>
<feature type="domain" description="CBS" evidence="3">
    <location>
        <begin position="15"/>
        <end position="75"/>
    </location>
</feature>
<dbReference type="Proteomes" id="UP000318065">
    <property type="component" value="Chromosome"/>
</dbReference>
<dbReference type="SMART" id="SM00116">
    <property type="entry name" value="CBS"/>
    <property type="match status" value="2"/>
</dbReference>
<feature type="domain" description="CBS" evidence="3">
    <location>
        <begin position="104"/>
        <end position="160"/>
    </location>
</feature>
<proteinExistence type="predicted"/>
<keyword evidence="5" id="KW-1185">Reference proteome</keyword>
<evidence type="ECO:0000256" key="1">
    <source>
        <dbReference type="ARBA" id="ARBA00023122"/>
    </source>
</evidence>